<dbReference type="AlphaFoldDB" id="A0A1I7Y0K1"/>
<name>A0A1I7Y0K1_9BILA</name>
<dbReference type="WBParaSite" id="L893_g11515.t1">
    <property type="protein sequence ID" value="L893_g11515.t1"/>
    <property type="gene ID" value="L893_g11515"/>
</dbReference>
<organism evidence="2 3">
    <name type="scientific">Steinernema glaseri</name>
    <dbReference type="NCBI Taxonomy" id="37863"/>
    <lineage>
        <taxon>Eukaryota</taxon>
        <taxon>Metazoa</taxon>
        <taxon>Ecdysozoa</taxon>
        <taxon>Nematoda</taxon>
        <taxon>Chromadorea</taxon>
        <taxon>Rhabditida</taxon>
        <taxon>Tylenchina</taxon>
        <taxon>Panagrolaimomorpha</taxon>
        <taxon>Strongyloidoidea</taxon>
        <taxon>Steinernematidae</taxon>
        <taxon>Steinernema</taxon>
    </lineage>
</organism>
<dbReference type="Proteomes" id="UP000095287">
    <property type="component" value="Unplaced"/>
</dbReference>
<feature type="region of interest" description="Disordered" evidence="1">
    <location>
        <begin position="42"/>
        <end position="61"/>
    </location>
</feature>
<proteinExistence type="predicted"/>
<reference evidence="3" key="1">
    <citation type="submission" date="2016-11" db="UniProtKB">
        <authorList>
            <consortium name="WormBaseParasite"/>
        </authorList>
    </citation>
    <scope>IDENTIFICATION</scope>
</reference>
<evidence type="ECO:0000313" key="2">
    <source>
        <dbReference type="Proteomes" id="UP000095287"/>
    </source>
</evidence>
<protein>
    <submittedName>
        <fullName evidence="3">Uncharacterized protein</fullName>
    </submittedName>
</protein>
<keyword evidence="2" id="KW-1185">Reference proteome</keyword>
<evidence type="ECO:0000313" key="3">
    <source>
        <dbReference type="WBParaSite" id="L893_g11515.t1"/>
    </source>
</evidence>
<evidence type="ECO:0000256" key="1">
    <source>
        <dbReference type="SAM" id="MobiDB-lite"/>
    </source>
</evidence>
<accession>A0A1I7Y0K1</accession>
<sequence>MRHFYVPFGKAYAHLNAELYPSSTLVQPGTTVAPKAQGALSFRKRSDDGGSGSVLPAAPSCDRIGRRDKNHKHYGCEDPMEENCLQLQASSSL</sequence>